<dbReference type="EMBL" id="QRBW01000526">
    <property type="protein sequence ID" value="RDT47349.1"/>
    <property type="molecule type" value="Genomic_DNA"/>
</dbReference>
<protein>
    <submittedName>
        <fullName evidence="1">Uncharacterized protein</fullName>
    </submittedName>
</protein>
<sequence>TPEDRTALAKEIGHEVAQALLSAPIGTSAADAPADLGWGLYRIQSELMRLRGLVEQALESKAAQP</sequence>
<accession>A0ABD7GNQ8</accession>
<evidence type="ECO:0000313" key="1">
    <source>
        <dbReference type="EMBL" id="RDT47349.1"/>
    </source>
</evidence>
<feature type="non-terminal residue" evidence="1">
    <location>
        <position position="1"/>
    </location>
</feature>
<name>A0ABD7GNQ8_9ENTR</name>
<dbReference type="Proteomes" id="UP000255291">
    <property type="component" value="Unassembled WGS sequence"/>
</dbReference>
<reference evidence="1 2" key="1">
    <citation type="submission" date="2018-07" db="EMBL/GenBank/DDBJ databases">
        <title>The use of a cohorting ward and systematic surveillance cultures for the control of a Klebsiella pneumoniae carbapenemase (KPC)-producing Enterobacteriaceae outbreak.</title>
        <authorList>
            <person name="Doi Y."/>
        </authorList>
    </citation>
    <scope>NUCLEOTIDE SEQUENCE [LARGE SCALE GENOMIC DNA]</scope>
    <source>
        <strain evidence="1 2">1-RC-17-04017</strain>
    </source>
</reference>
<proteinExistence type="predicted"/>
<dbReference type="AlphaFoldDB" id="A0ABD7GNQ8"/>
<gene>
    <name evidence="1" type="ORF">DXF87_26860</name>
</gene>
<comment type="caution">
    <text evidence="1">The sequence shown here is derived from an EMBL/GenBank/DDBJ whole genome shotgun (WGS) entry which is preliminary data.</text>
</comment>
<evidence type="ECO:0000313" key="2">
    <source>
        <dbReference type="Proteomes" id="UP000255291"/>
    </source>
</evidence>
<dbReference type="RefSeq" id="WP_165852723.1">
    <property type="nucleotide sequence ID" value="NZ_QRBW01000526.1"/>
</dbReference>
<organism evidence="1 2">
    <name type="scientific">Enterobacter roggenkampii</name>
    <dbReference type="NCBI Taxonomy" id="1812935"/>
    <lineage>
        <taxon>Bacteria</taxon>
        <taxon>Pseudomonadati</taxon>
        <taxon>Pseudomonadota</taxon>
        <taxon>Gammaproteobacteria</taxon>
        <taxon>Enterobacterales</taxon>
        <taxon>Enterobacteriaceae</taxon>
        <taxon>Enterobacter</taxon>
        <taxon>Enterobacter cloacae complex</taxon>
    </lineage>
</organism>